<feature type="compositionally biased region" description="Basic and acidic residues" evidence="1">
    <location>
        <begin position="457"/>
        <end position="480"/>
    </location>
</feature>
<gene>
    <name evidence="2" type="ORF">LTR25_004828</name>
</gene>
<evidence type="ECO:0000313" key="2">
    <source>
        <dbReference type="EMBL" id="KAK5537576.1"/>
    </source>
</evidence>
<evidence type="ECO:0000313" key="3">
    <source>
        <dbReference type="Proteomes" id="UP001345827"/>
    </source>
</evidence>
<dbReference type="EMBL" id="JAXLQG010000007">
    <property type="protein sequence ID" value="KAK5537576.1"/>
    <property type="molecule type" value="Genomic_DNA"/>
</dbReference>
<feature type="region of interest" description="Disordered" evidence="1">
    <location>
        <begin position="573"/>
        <end position="604"/>
    </location>
</feature>
<feature type="compositionally biased region" description="Acidic residues" evidence="1">
    <location>
        <begin position="381"/>
        <end position="399"/>
    </location>
</feature>
<feature type="region of interest" description="Disordered" evidence="1">
    <location>
        <begin position="858"/>
        <end position="889"/>
    </location>
</feature>
<feature type="compositionally biased region" description="Basic and acidic residues" evidence="1">
    <location>
        <begin position="361"/>
        <end position="380"/>
    </location>
</feature>
<feature type="region of interest" description="Disordered" evidence="1">
    <location>
        <begin position="300"/>
        <end position="537"/>
    </location>
</feature>
<feature type="compositionally biased region" description="Polar residues" evidence="1">
    <location>
        <begin position="1146"/>
        <end position="1163"/>
    </location>
</feature>
<protein>
    <submittedName>
        <fullName evidence="2">Uncharacterized protein</fullName>
    </submittedName>
</protein>
<sequence length="1309" mass="147225">MTCLRWYAAAMGASTSKIDDAKDISVADSSPPGVSRSASQLIPMVESPFQSKSSPKCNRLPPVQSRTTVISEVSRIRGWRLIDASDDLYESTANNHSLVRQSNILHPPVKLETLPAEAGSAAQVRVRATPARLGPARSTPALPGKRASSASIPANKKRRLIATSKAVEIALHKVEEPDRLGGSPRATDHAPGVTSDVFGEQIDWSFFNKEPQLGYSMVNAAATSNHGQHNDLDLKKFPLYQDEDFAPSEEFEDEGYHSLTVSPTSKFEALSEEQKEAKLVQRLASLQRENIVLFEPDASVNKWGLPKSGDEEEEEEDLKEARQWMLQEQEAGAERSRILREQALRRKRLEESTNSPTSSKTEADSDHTMLDKSIDDHSDSDVDMDEDVDDQEPDEEELLDIAQQHVLQRTKPRGQVLREPLMSRRHRKDPNALNPASRAAAEQFRTQSRHLSHSKSTRRDKGPCARITLEERERRLRELTRGTSSESSLGGSVRPLNLNSQFTEDDFERRPRQVDETESYSYGIPAASHERREPRHETFVDHAGGQSAQYGASQRMSGLETLARKRSATLEFDEDALGRSQSSSDDTRNAGLLGDYEADQPPTQRLSGLDMLARKHGLDHAARPARKTEPSDSRAAATQRPLRGVDITLPPSFDKYTEEDQKNILDHEIAKERKRDLEAIERSVHSIAYLRCLGVFTDTDQKELNEVRKFIVLVIDQGESGKMRRKRIQDIRDNMKRRADGFQEPASADVSKWLKRIFPGKLELVREELAKAEDQVSDLGALRRNISAKRHNKSDRKRGKKQVRFAEPSEEREIKAHRTPKLRQPKHGGANATENRRLAQYARQDKVREHLKSQLQLFDEAEQPEVIDLPGQSELDPCRHTDSEESEEDEGAQYVYGAGRNAATSSFTAPTPFPGTRTLDVDQDIQEINRLEDARQEESETRVSQHFSAASQSQALDTELLKKMQAKKALQDLGIDLEAIKSNTATEVETISDTDSFSSSDDDSEDEDRQVFEYTVWAVFAGIPIYKVGEEYWFKKTYDLELANKYVGILIQGVIENHLPEDGIDSGDYSFHFDCRQGLNQQHLKIDQDVKVQARVWVEKKLVDLDKKAFRSAKARKYTGQQVMYTVDWEKTVTPVVDEADIDMQPETSSATATKAPTQSANTGERGEGAGEGEDDLDSLFGDDPTPPPEPAEQVLKLSEAVTGVATTNSRDETRFFSTSVLANRHAKDLYMAWYATFLPGVQNEGYRRLEDEAVEKQLESMGTWGLWNREESFTRVASDHESVNASGRIVEEKYKIWVRKVGVLGPRN</sequence>
<reference evidence="2 3" key="1">
    <citation type="submission" date="2023-06" db="EMBL/GenBank/DDBJ databases">
        <title>Black Yeasts Isolated from many extreme environments.</title>
        <authorList>
            <person name="Coleine C."/>
            <person name="Stajich J.E."/>
            <person name="Selbmann L."/>
        </authorList>
    </citation>
    <scope>NUCLEOTIDE SEQUENCE [LARGE SCALE GENOMIC DNA]</scope>
    <source>
        <strain evidence="2 3">CCFEE 5887</strain>
    </source>
</reference>
<feature type="compositionally biased region" description="Basic and acidic residues" evidence="1">
    <location>
        <begin position="332"/>
        <end position="351"/>
    </location>
</feature>
<name>A0AAV9QCI0_9PEZI</name>
<feature type="region of interest" description="Disordered" evidence="1">
    <location>
        <begin position="618"/>
        <end position="640"/>
    </location>
</feature>
<feature type="compositionally biased region" description="Basic residues" evidence="1">
    <location>
        <begin position="447"/>
        <end position="456"/>
    </location>
</feature>
<feature type="region of interest" description="Disordered" evidence="1">
    <location>
        <begin position="1146"/>
        <end position="1191"/>
    </location>
</feature>
<feature type="region of interest" description="Disordered" evidence="1">
    <location>
        <begin position="133"/>
        <end position="153"/>
    </location>
</feature>
<accession>A0AAV9QCI0</accession>
<organism evidence="2 3">
    <name type="scientific">Vermiconidia calcicola</name>
    <dbReference type="NCBI Taxonomy" id="1690605"/>
    <lineage>
        <taxon>Eukaryota</taxon>
        <taxon>Fungi</taxon>
        <taxon>Dikarya</taxon>
        <taxon>Ascomycota</taxon>
        <taxon>Pezizomycotina</taxon>
        <taxon>Dothideomycetes</taxon>
        <taxon>Dothideomycetidae</taxon>
        <taxon>Mycosphaerellales</taxon>
        <taxon>Extremaceae</taxon>
        <taxon>Vermiconidia</taxon>
    </lineage>
</organism>
<feature type="compositionally biased region" description="Basic residues" evidence="1">
    <location>
        <begin position="786"/>
        <end position="803"/>
    </location>
</feature>
<keyword evidence="3" id="KW-1185">Reference proteome</keyword>
<feature type="region of interest" description="Disordered" evidence="1">
    <location>
        <begin position="785"/>
        <end position="836"/>
    </location>
</feature>
<feature type="compositionally biased region" description="Basic and acidic residues" evidence="1">
    <location>
        <begin position="618"/>
        <end position="632"/>
    </location>
</feature>
<evidence type="ECO:0000256" key="1">
    <source>
        <dbReference type="SAM" id="MobiDB-lite"/>
    </source>
</evidence>
<dbReference type="Proteomes" id="UP001345827">
    <property type="component" value="Unassembled WGS sequence"/>
</dbReference>
<feature type="compositionally biased region" description="Basic and acidic residues" evidence="1">
    <location>
        <begin position="528"/>
        <end position="537"/>
    </location>
</feature>
<feature type="compositionally biased region" description="Basic and acidic residues" evidence="1">
    <location>
        <begin position="807"/>
        <end position="816"/>
    </location>
</feature>
<comment type="caution">
    <text evidence="2">The sequence shown here is derived from an EMBL/GenBank/DDBJ whole genome shotgun (WGS) entry which is preliminary data.</text>
</comment>
<proteinExistence type="predicted"/>
<feature type="compositionally biased region" description="Basic residues" evidence="1">
    <location>
        <begin position="817"/>
        <end position="826"/>
    </location>
</feature>